<keyword evidence="1" id="KW-0732">Signal</keyword>
<feature type="signal peptide" evidence="1">
    <location>
        <begin position="1"/>
        <end position="21"/>
    </location>
</feature>
<organism evidence="2 3">
    <name type="scientific">Elysia crispata</name>
    <name type="common">lettuce slug</name>
    <dbReference type="NCBI Taxonomy" id="231223"/>
    <lineage>
        <taxon>Eukaryota</taxon>
        <taxon>Metazoa</taxon>
        <taxon>Spiralia</taxon>
        <taxon>Lophotrochozoa</taxon>
        <taxon>Mollusca</taxon>
        <taxon>Gastropoda</taxon>
        <taxon>Heterobranchia</taxon>
        <taxon>Euthyneura</taxon>
        <taxon>Panpulmonata</taxon>
        <taxon>Sacoglossa</taxon>
        <taxon>Placobranchoidea</taxon>
        <taxon>Plakobranchidae</taxon>
        <taxon>Elysia</taxon>
    </lineage>
</organism>
<proteinExistence type="predicted"/>
<evidence type="ECO:0000313" key="3">
    <source>
        <dbReference type="Proteomes" id="UP001283361"/>
    </source>
</evidence>
<protein>
    <submittedName>
        <fullName evidence="2">Uncharacterized protein</fullName>
    </submittedName>
</protein>
<dbReference type="EMBL" id="JAWDGP010002844">
    <property type="protein sequence ID" value="KAK3779339.1"/>
    <property type="molecule type" value="Genomic_DNA"/>
</dbReference>
<dbReference type="AlphaFoldDB" id="A0AAE1DQP4"/>
<evidence type="ECO:0000256" key="1">
    <source>
        <dbReference type="SAM" id="SignalP"/>
    </source>
</evidence>
<comment type="caution">
    <text evidence="2">The sequence shown here is derived from an EMBL/GenBank/DDBJ whole genome shotgun (WGS) entry which is preliminary data.</text>
</comment>
<reference evidence="2" key="1">
    <citation type="journal article" date="2023" name="G3 (Bethesda)">
        <title>A reference genome for the long-term kleptoplast-retaining sea slug Elysia crispata morphotype clarki.</title>
        <authorList>
            <person name="Eastman K.E."/>
            <person name="Pendleton A.L."/>
            <person name="Shaikh M.A."/>
            <person name="Suttiyut T."/>
            <person name="Ogas R."/>
            <person name="Tomko P."/>
            <person name="Gavelis G."/>
            <person name="Widhalm J.R."/>
            <person name="Wisecaver J.H."/>
        </authorList>
    </citation>
    <scope>NUCLEOTIDE SEQUENCE</scope>
    <source>
        <strain evidence="2">ECLA1</strain>
    </source>
</reference>
<sequence>MRTSITAIVCLAAVLAISIAADNLPECVRAPLDDKLTCRKRPQVINSSTSSIYCCVSPYYRPKLKFTAGKPTGCFCYKLNKSK</sequence>
<feature type="chain" id="PRO_5042093918" evidence="1">
    <location>
        <begin position="22"/>
        <end position="83"/>
    </location>
</feature>
<evidence type="ECO:0000313" key="2">
    <source>
        <dbReference type="EMBL" id="KAK3779339.1"/>
    </source>
</evidence>
<accession>A0AAE1DQP4</accession>
<gene>
    <name evidence="2" type="ORF">RRG08_063066</name>
</gene>
<keyword evidence="3" id="KW-1185">Reference proteome</keyword>
<dbReference type="Proteomes" id="UP001283361">
    <property type="component" value="Unassembled WGS sequence"/>
</dbReference>
<name>A0AAE1DQP4_9GAST</name>